<dbReference type="OrthoDB" id="5328412at2759"/>
<protein>
    <submittedName>
        <fullName evidence="1">Uncharacterized protein</fullName>
    </submittedName>
</protein>
<dbReference type="Proteomes" id="UP000501346">
    <property type="component" value="Chromosome SeXIV"/>
</dbReference>
<dbReference type="AlphaFoldDB" id="A0A6C1EE00"/>
<name>A0A6C1EE00_SACPS</name>
<evidence type="ECO:0000313" key="2">
    <source>
        <dbReference type="Proteomes" id="UP000501346"/>
    </source>
</evidence>
<gene>
    <name evidence="1" type="ORF">GRS66_010278</name>
</gene>
<organism evidence="1 2">
    <name type="scientific">Saccharomyces pastorianus</name>
    <name type="common">Lager yeast</name>
    <name type="synonym">Saccharomyces cerevisiae x Saccharomyces eubayanus</name>
    <dbReference type="NCBI Taxonomy" id="27292"/>
    <lineage>
        <taxon>Eukaryota</taxon>
        <taxon>Fungi</taxon>
        <taxon>Dikarya</taxon>
        <taxon>Ascomycota</taxon>
        <taxon>Saccharomycotina</taxon>
        <taxon>Saccharomycetes</taxon>
        <taxon>Saccharomycetales</taxon>
        <taxon>Saccharomycetaceae</taxon>
        <taxon>Saccharomyces</taxon>
    </lineage>
</organism>
<sequence>MGPPRNFKHSSKGKKHKNEQKPLITQEDFYLAAIDCEEQADRWLLSDIKKCLRFYLKALEYYENGLGALDSTPEGKYNIYYNETRLFLQIYTDYLANNGYINIMQYVKMDDMPDLSSLVLSLPQITQRFEIVYETFPQQRTWDLQFNLLTCYLTLLESMDDVSQPTVSFEGYDILNMTNKYIEIFQHLVGYLLQELQNWGDSPPQEASDADIDLQRDTLDEDAERITRDGTGIRTNGQSEPQAETMEVSEQVTPSSLTDVLVNSLKFNHILVELLVESKIPTDKCPEKELLNPVQANFLEDTTNKFFSQLTDIIDSISTTIPLDLKEIGLVKTLIRGSQIVGSGDLESLQCFVLEAASLTDLLDDNDVQGKIDLSLIRVDIVEFAISCLKECSSETGWKLSGLLDKALTETRSLLTNQRNHIIFVKNQRLNEQLSHVVFQLCDVLVNSSDNELRRYAIKRASESQQTPDEARTLEILMKNANVFLSNAVAISSKPCGLQETIIDKLKRNYIHNQAKERLLFLQHLEQKSNVGGDSAVMSSSSSFFTLKFDVPPDHPFYSHYF</sequence>
<proteinExistence type="predicted"/>
<accession>A0A6C1EE00</accession>
<dbReference type="EMBL" id="CP049011">
    <property type="protein sequence ID" value="QID87598.1"/>
    <property type="molecule type" value="Genomic_DNA"/>
</dbReference>
<evidence type="ECO:0000313" key="1">
    <source>
        <dbReference type="EMBL" id="QID87598.1"/>
    </source>
</evidence>
<reference evidence="1 2" key="1">
    <citation type="journal article" date="2019" name="BMC Genomics">
        <title>Chromosome level assembly and comparative genome analysis confirm lager-brewing yeasts originated from a single hybridization.</title>
        <authorList>
            <person name="Salazar A.N."/>
            <person name="Gorter de Vries A.R."/>
            <person name="van den Broek M."/>
            <person name="Brouwers N."/>
            <person name="de la Torre Cortes P."/>
            <person name="Kuijpers N.G.A."/>
            <person name="Daran J.G."/>
            <person name="Abeel T."/>
        </authorList>
    </citation>
    <scope>NUCLEOTIDE SEQUENCE [LARGE SCALE GENOMIC DNA]</scope>
    <source>
        <strain evidence="1 2">CBS 1483</strain>
    </source>
</reference>
<keyword evidence="2" id="KW-1185">Reference proteome</keyword>